<keyword evidence="2" id="KW-1185">Reference proteome</keyword>
<evidence type="ECO:0000313" key="1">
    <source>
        <dbReference type="EMBL" id="CAE7234492.1"/>
    </source>
</evidence>
<dbReference type="SUPFAM" id="SSF50985">
    <property type="entry name" value="RCC1/BLIP-II"/>
    <property type="match status" value="2"/>
</dbReference>
<dbReference type="Gene3D" id="2.130.10.30">
    <property type="entry name" value="Regulator of chromosome condensation 1/beta-lactamase-inhibitor protein II"/>
    <property type="match status" value="2"/>
</dbReference>
<accession>A0A812KTU5</accession>
<name>A0A812KTU5_9DINO</name>
<gene>
    <name evidence="1" type="primary">HERC1</name>
    <name evidence="1" type="ORF">SNAT2548_LOCUS9911</name>
</gene>
<proteinExistence type="predicted"/>
<dbReference type="EMBL" id="CAJNDS010000791">
    <property type="protein sequence ID" value="CAE7234492.1"/>
    <property type="molecule type" value="Genomic_DNA"/>
</dbReference>
<organism evidence="1 2">
    <name type="scientific">Symbiodinium natans</name>
    <dbReference type="NCBI Taxonomy" id="878477"/>
    <lineage>
        <taxon>Eukaryota</taxon>
        <taxon>Sar</taxon>
        <taxon>Alveolata</taxon>
        <taxon>Dinophyceae</taxon>
        <taxon>Suessiales</taxon>
        <taxon>Symbiodiniaceae</taxon>
        <taxon>Symbiodinium</taxon>
    </lineage>
</organism>
<sequence>MSCFKACCELSWLRTAHTMKRSHSLAKNQFLRLCIRSASGEVLVEEDDVPCDKPVYEVAHLLGTAGLRSTLVTPGGIQMSPRSTLSDWIATESDALTLTAVHCKLPRLFATAGAFAALTLSGDIISWGKADCGGLISPAIRSRLGEVREVCAAKYAFAAVTQRGAVIAWGNMRLGGCTSVLSDSNNGTSPVDDSFLQRDIVNVCATWHAFLALRKDGKVFSWGYTLCGAGNRAVERYLQDKTVIRTKAGVGMFCAFLSDSKAILWRGGKYDVFEQVVDVALESGGHSDSAIVLKADGSVETSWGQRIINNLPYVSIFAGTYAFAGVCRDGTVTTWGEANLGGDSTSVEADLCNVKSFCNSWGAMAAIRSDDTVIAWGCPRYGGDVAAIKGQLLDVATLVSNEGAAGFVALKRDGSAFSWGDVEVDWPRLRKVKRVSCNGLAWAAVMLDGTVVAWGSSNSGDATLNAASKHALHGRFAEDVCGTSWSNNDRLGAFACLCSDNTVVTWGSTDVVPNGFQLVALS</sequence>
<dbReference type="AlphaFoldDB" id="A0A812KTU5"/>
<dbReference type="OrthoDB" id="5370059at2759"/>
<protein>
    <submittedName>
        <fullName evidence="1">HERC1 protein</fullName>
    </submittedName>
</protein>
<dbReference type="Proteomes" id="UP000604046">
    <property type="component" value="Unassembled WGS sequence"/>
</dbReference>
<evidence type="ECO:0000313" key="2">
    <source>
        <dbReference type="Proteomes" id="UP000604046"/>
    </source>
</evidence>
<dbReference type="InterPro" id="IPR009091">
    <property type="entry name" value="RCC1/BLIP-II"/>
</dbReference>
<reference evidence="1" key="1">
    <citation type="submission" date="2021-02" db="EMBL/GenBank/DDBJ databases">
        <authorList>
            <person name="Dougan E. K."/>
            <person name="Rhodes N."/>
            <person name="Thang M."/>
            <person name="Chan C."/>
        </authorList>
    </citation>
    <scope>NUCLEOTIDE SEQUENCE</scope>
</reference>
<dbReference type="PANTHER" id="PTHR45982:SF1">
    <property type="entry name" value="REGULATOR OF CHROMOSOME CONDENSATION"/>
    <property type="match status" value="1"/>
</dbReference>
<comment type="caution">
    <text evidence="1">The sequence shown here is derived from an EMBL/GenBank/DDBJ whole genome shotgun (WGS) entry which is preliminary data.</text>
</comment>
<dbReference type="InterPro" id="IPR051553">
    <property type="entry name" value="Ran_GTPase-activating"/>
</dbReference>
<dbReference type="PANTHER" id="PTHR45982">
    <property type="entry name" value="REGULATOR OF CHROMOSOME CONDENSATION"/>
    <property type="match status" value="1"/>
</dbReference>